<keyword evidence="2" id="KW-0378">Hydrolase</keyword>
<name>A0A839NEE2_9MICO</name>
<dbReference type="InterPro" id="IPR050300">
    <property type="entry name" value="GDXG_lipolytic_enzyme"/>
</dbReference>
<protein>
    <submittedName>
        <fullName evidence="4">Acetyl esterase/lipase</fullName>
    </submittedName>
</protein>
<dbReference type="SUPFAM" id="SSF53474">
    <property type="entry name" value="alpha/beta-Hydrolases"/>
    <property type="match status" value="1"/>
</dbReference>
<dbReference type="RefSeq" id="WP_183322786.1">
    <property type="nucleotide sequence ID" value="NZ_JACHVQ010000005.1"/>
</dbReference>
<evidence type="ECO:0000259" key="3">
    <source>
        <dbReference type="Pfam" id="PF07859"/>
    </source>
</evidence>
<dbReference type="InterPro" id="IPR029058">
    <property type="entry name" value="AB_hydrolase_fold"/>
</dbReference>
<dbReference type="Proteomes" id="UP000559182">
    <property type="component" value="Unassembled WGS sequence"/>
</dbReference>
<gene>
    <name evidence="4" type="ORF">FHU39_004366</name>
</gene>
<dbReference type="PANTHER" id="PTHR48081:SF30">
    <property type="entry name" value="ACETYL-HYDROLASE LIPR-RELATED"/>
    <property type="match status" value="1"/>
</dbReference>
<dbReference type="EMBL" id="JACHVQ010000005">
    <property type="protein sequence ID" value="MBB2894324.1"/>
    <property type="molecule type" value="Genomic_DNA"/>
</dbReference>
<comment type="similarity">
    <text evidence="1">Belongs to the 'GDXG' lipolytic enzyme family.</text>
</comment>
<feature type="domain" description="Alpha/beta hydrolase fold-3" evidence="3">
    <location>
        <begin position="96"/>
        <end position="300"/>
    </location>
</feature>
<dbReference type="AlphaFoldDB" id="A0A839NEE2"/>
<dbReference type="Pfam" id="PF07859">
    <property type="entry name" value="Abhydrolase_3"/>
    <property type="match status" value="1"/>
</dbReference>
<organism evidence="4 5">
    <name type="scientific">Flexivirga oryzae</name>
    <dbReference type="NCBI Taxonomy" id="1794944"/>
    <lineage>
        <taxon>Bacteria</taxon>
        <taxon>Bacillati</taxon>
        <taxon>Actinomycetota</taxon>
        <taxon>Actinomycetes</taxon>
        <taxon>Micrococcales</taxon>
        <taxon>Dermacoccaceae</taxon>
        <taxon>Flexivirga</taxon>
    </lineage>
</organism>
<keyword evidence="5" id="KW-1185">Reference proteome</keyword>
<evidence type="ECO:0000313" key="5">
    <source>
        <dbReference type="Proteomes" id="UP000559182"/>
    </source>
</evidence>
<proteinExistence type="inferred from homology"/>
<dbReference type="InterPro" id="IPR013094">
    <property type="entry name" value="AB_hydrolase_3"/>
</dbReference>
<accession>A0A839NEE2</accession>
<comment type="caution">
    <text evidence="4">The sequence shown here is derived from an EMBL/GenBank/DDBJ whole genome shotgun (WGS) entry which is preliminary data.</text>
</comment>
<evidence type="ECO:0000256" key="2">
    <source>
        <dbReference type="ARBA" id="ARBA00022801"/>
    </source>
</evidence>
<evidence type="ECO:0000256" key="1">
    <source>
        <dbReference type="ARBA" id="ARBA00010515"/>
    </source>
</evidence>
<evidence type="ECO:0000313" key="4">
    <source>
        <dbReference type="EMBL" id="MBB2894324.1"/>
    </source>
</evidence>
<reference evidence="4 5" key="1">
    <citation type="submission" date="2020-08" db="EMBL/GenBank/DDBJ databases">
        <title>Sequencing the genomes of 1000 actinobacteria strains.</title>
        <authorList>
            <person name="Klenk H.-P."/>
        </authorList>
    </citation>
    <scope>NUCLEOTIDE SEQUENCE [LARGE SCALE GENOMIC DNA]</scope>
    <source>
        <strain evidence="4 5">DSM 105369</strain>
    </source>
</reference>
<dbReference type="GO" id="GO:0004806">
    <property type="term" value="F:triacylglycerol lipase activity"/>
    <property type="evidence" value="ECO:0007669"/>
    <property type="project" value="TreeGrafter"/>
</dbReference>
<dbReference type="Gene3D" id="3.40.50.1820">
    <property type="entry name" value="alpha/beta hydrolase"/>
    <property type="match status" value="1"/>
</dbReference>
<dbReference type="PANTHER" id="PTHR48081">
    <property type="entry name" value="AB HYDROLASE SUPERFAMILY PROTEIN C4A8.06C"/>
    <property type="match status" value="1"/>
</dbReference>
<sequence>MTAAMRHDLREPGALRVKFARTSRRSAALAGTLHAVAKPALNAWSYVPALSYLSGVVDLAADRLAVPDGTTVASVQLGACDAELIRAPRSLDDGAVLYLHGGAFIVCGLASHRRLAAYTSRVARQPLLNVGFRMLPHVSLDEMVGDCLSGYRWLLDQGHPADRISIVGDSAGGFLAFATALAIRDDGLPTPASIATLSPLLDLGVERKAGSPHSDKCDLFSVRTCMALQRLVERVDREHELQGPRVSPIDADLHGLPPVLIQMGSREILRPDAEEMIDRLAAARVPAQLQIWRGQVHVFQAAASWLPEASEAMRELGRFVRRNLP</sequence>